<name>A0ABU0SX51_9ACTN</name>
<keyword evidence="2" id="KW-1185">Reference proteome</keyword>
<accession>A0ABU0SX51</accession>
<gene>
    <name evidence="1" type="ORF">QF035_004651</name>
</gene>
<proteinExistence type="predicted"/>
<organism evidence="1 2">
    <name type="scientific">Streptomyces umbrinus</name>
    <dbReference type="NCBI Taxonomy" id="67370"/>
    <lineage>
        <taxon>Bacteria</taxon>
        <taxon>Bacillati</taxon>
        <taxon>Actinomycetota</taxon>
        <taxon>Actinomycetes</taxon>
        <taxon>Kitasatosporales</taxon>
        <taxon>Streptomycetaceae</taxon>
        <taxon>Streptomyces</taxon>
        <taxon>Streptomyces phaeochromogenes group</taxon>
    </lineage>
</organism>
<protein>
    <submittedName>
        <fullName evidence="1">Uncharacterized protein</fullName>
    </submittedName>
</protein>
<evidence type="ECO:0000313" key="2">
    <source>
        <dbReference type="Proteomes" id="UP001230328"/>
    </source>
</evidence>
<evidence type="ECO:0000313" key="1">
    <source>
        <dbReference type="EMBL" id="MDQ1027069.1"/>
    </source>
</evidence>
<reference evidence="1 2" key="1">
    <citation type="submission" date="2023-07" db="EMBL/GenBank/DDBJ databases">
        <title>Comparative genomics of wheat-associated soil bacteria to identify genetic determinants of phenazine resistance.</title>
        <authorList>
            <person name="Mouncey N."/>
        </authorList>
    </citation>
    <scope>NUCLEOTIDE SEQUENCE [LARGE SCALE GENOMIC DNA]</scope>
    <source>
        <strain evidence="1 2">V2I4</strain>
    </source>
</reference>
<comment type="caution">
    <text evidence="1">The sequence shown here is derived from an EMBL/GenBank/DDBJ whole genome shotgun (WGS) entry which is preliminary data.</text>
</comment>
<dbReference type="Proteomes" id="UP001230328">
    <property type="component" value="Unassembled WGS sequence"/>
</dbReference>
<dbReference type="EMBL" id="JAUSZI010000002">
    <property type="protein sequence ID" value="MDQ1027069.1"/>
    <property type="molecule type" value="Genomic_DNA"/>
</dbReference>
<sequence>MMSGGKGFTMPSTVTLKIVTRKLCCGSWLLFLPITYIKPLCQFIEISAPFGNSSPRSLFGRNLKNTKQ</sequence>